<feature type="non-terminal residue" evidence="1">
    <location>
        <position position="144"/>
    </location>
</feature>
<evidence type="ECO:0000313" key="1">
    <source>
        <dbReference type="EMBL" id="KAG0438955.1"/>
    </source>
</evidence>
<keyword evidence="2" id="KW-1185">Reference proteome</keyword>
<gene>
    <name evidence="1" type="ORF">HPB47_016801</name>
</gene>
<evidence type="ECO:0000313" key="2">
    <source>
        <dbReference type="Proteomes" id="UP000805193"/>
    </source>
</evidence>
<name>A0AC60QQZ9_IXOPE</name>
<feature type="non-terminal residue" evidence="1">
    <location>
        <position position="1"/>
    </location>
</feature>
<proteinExistence type="predicted"/>
<reference evidence="1 2" key="1">
    <citation type="journal article" date="2020" name="Cell">
        <title>Large-Scale Comparative Analyses of Tick Genomes Elucidate Their Genetic Diversity and Vector Capacities.</title>
        <authorList>
            <consortium name="Tick Genome and Microbiome Consortium (TIGMIC)"/>
            <person name="Jia N."/>
            <person name="Wang J."/>
            <person name="Shi W."/>
            <person name="Du L."/>
            <person name="Sun Y."/>
            <person name="Zhan W."/>
            <person name="Jiang J.F."/>
            <person name="Wang Q."/>
            <person name="Zhang B."/>
            <person name="Ji P."/>
            <person name="Bell-Sakyi L."/>
            <person name="Cui X.M."/>
            <person name="Yuan T.T."/>
            <person name="Jiang B.G."/>
            <person name="Yang W.F."/>
            <person name="Lam T.T."/>
            <person name="Chang Q.C."/>
            <person name="Ding S.J."/>
            <person name="Wang X.J."/>
            <person name="Zhu J.G."/>
            <person name="Ruan X.D."/>
            <person name="Zhao L."/>
            <person name="Wei J.T."/>
            <person name="Ye R.Z."/>
            <person name="Que T.C."/>
            <person name="Du C.H."/>
            <person name="Zhou Y.H."/>
            <person name="Cheng J.X."/>
            <person name="Dai P.F."/>
            <person name="Guo W.B."/>
            <person name="Han X.H."/>
            <person name="Huang E.J."/>
            <person name="Li L.F."/>
            <person name="Wei W."/>
            <person name="Gao Y.C."/>
            <person name="Liu J.Z."/>
            <person name="Shao H.Z."/>
            <person name="Wang X."/>
            <person name="Wang C.C."/>
            <person name="Yang T.C."/>
            <person name="Huo Q.B."/>
            <person name="Li W."/>
            <person name="Chen H.Y."/>
            <person name="Chen S.E."/>
            <person name="Zhou L.G."/>
            <person name="Ni X.B."/>
            <person name="Tian J.H."/>
            <person name="Sheng Y."/>
            <person name="Liu T."/>
            <person name="Pan Y.S."/>
            <person name="Xia L.Y."/>
            <person name="Li J."/>
            <person name="Zhao F."/>
            <person name="Cao W.C."/>
        </authorList>
    </citation>
    <scope>NUCLEOTIDE SEQUENCE [LARGE SCALE GENOMIC DNA]</scope>
    <source>
        <strain evidence="1">Iper-2018</strain>
    </source>
</reference>
<sequence length="144" mass="16164">EVQCLTRRLHAVNQAPIFVTTFTIPSMSNIYMKLLYGVRHPHDHETRAKLDECFLNADAALTKGSVTVFLPLWLYAIAGAVSFTRIGAFMSAFRGLMDFLARVFVFSTVTPQIATHQSIKKPNFGSDFIDAYLRHALLSLDDPK</sequence>
<dbReference type="Proteomes" id="UP000805193">
    <property type="component" value="Unassembled WGS sequence"/>
</dbReference>
<dbReference type="EMBL" id="JABSTQ010005608">
    <property type="protein sequence ID" value="KAG0438955.1"/>
    <property type="molecule type" value="Genomic_DNA"/>
</dbReference>
<accession>A0AC60QQZ9</accession>
<protein>
    <submittedName>
        <fullName evidence="1">Uncharacterized protein</fullName>
    </submittedName>
</protein>
<organism evidence="1 2">
    <name type="scientific">Ixodes persulcatus</name>
    <name type="common">Taiga tick</name>
    <dbReference type="NCBI Taxonomy" id="34615"/>
    <lineage>
        <taxon>Eukaryota</taxon>
        <taxon>Metazoa</taxon>
        <taxon>Ecdysozoa</taxon>
        <taxon>Arthropoda</taxon>
        <taxon>Chelicerata</taxon>
        <taxon>Arachnida</taxon>
        <taxon>Acari</taxon>
        <taxon>Parasitiformes</taxon>
        <taxon>Ixodida</taxon>
        <taxon>Ixodoidea</taxon>
        <taxon>Ixodidae</taxon>
        <taxon>Ixodinae</taxon>
        <taxon>Ixodes</taxon>
    </lineage>
</organism>
<comment type="caution">
    <text evidence="1">The sequence shown here is derived from an EMBL/GenBank/DDBJ whole genome shotgun (WGS) entry which is preliminary data.</text>
</comment>